<name>A0ABC9F0T2_9POAL</name>
<keyword evidence="9" id="KW-1185">Reference proteome</keyword>
<dbReference type="InterPro" id="IPR004263">
    <property type="entry name" value="Exostosin"/>
</dbReference>
<evidence type="ECO:0000256" key="5">
    <source>
        <dbReference type="ARBA" id="ARBA00023034"/>
    </source>
</evidence>
<dbReference type="InterPro" id="IPR040911">
    <property type="entry name" value="Exostosin_GT47"/>
</dbReference>
<evidence type="ECO:0000256" key="1">
    <source>
        <dbReference type="ARBA" id="ARBA00004323"/>
    </source>
</evidence>
<dbReference type="PANTHER" id="PTHR11062">
    <property type="entry name" value="EXOSTOSIN HEPARAN SULFATE GLYCOSYLTRANSFERASE -RELATED"/>
    <property type="match status" value="1"/>
</dbReference>
<keyword evidence="3" id="KW-0328">Glycosyltransferase</keyword>
<protein>
    <recommendedName>
        <fullName evidence="7">Exostosin GT47 domain-containing protein</fullName>
    </recommendedName>
</protein>
<dbReference type="AlphaFoldDB" id="A0ABC9F0T2"/>
<reference evidence="8" key="1">
    <citation type="submission" date="2024-10" db="EMBL/GenBank/DDBJ databases">
        <authorList>
            <person name="Ryan C."/>
        </authorList>
    </citation>
    <scope>NUCLEOTIDE SEQUENCE [LARGE SCALE GENOMIC DNA]</scope>
</reference>
<evidence type="ECO:0000256" key="4">
    <source>
        <dbReference type="ARBA" id="ARBA00022968"/>
    </source>
</evidence>
<feature type="region of interest" description="Disordered" evidence="6">
    <location>
        <begin position="85"/>
        <end position="175"/>
    </location>
</feature>
<dbReference type="Proteomes" id="UP001497457">
    <property type="component" value="Chromosome 5rd"/>
</dbReference>
<comment type="subcellular location">
    <subcellularLocation>
        <location evidence="1">Golgi apparatus membrane</location>
        <topology evidence="1">Single-pass type II membrane protein</topology>
    </subcellularLocation>
</comment>
<keyword evidence="5" id="KW-0333">Golgi apparatus</keyword>
<evidence type="ECO:0000256" key="6">
    <source>
        <dbReference type="SAM" id="MobiDB-lite"/>
    </source>
</evidence>
<feature type="compositionally biased region" description="Basic and acidic residues" evidence="6">
    <location>
        <begin position="101"/>
        <end position="115"/>
    </location>
</feature>
<comment type="similarity">
    <text evidence="2">Belongs to the glycosyltransferase 47 family.</text>
</comment>
<evidence type="ECO:0000259" key="7">
    <source>
        <dbReference type="Pfam" id="PF03016"/>
    </source>
</evidence>
<evidence type="ECO:0000313" key="9">
    <source>
        <dbReference type="Proteomes" id="UP001497457"/>
    </source>
</evidence>
<dbReference type="GO" id="GO:0016757">
    <property type="term" value="F:glycosyltransferase activity"/>
    <property type="evidence" value="ECO:0007669"/>
    <property type="project" value="UniProtKB-KW"/>
</dbReference>
<organism evidence="8 9">
    <name type="scientific">Urochloa decumbens</name>
    <dbReference type="NCBI Taxonomy" id="240449"/>
    <lineage>
        <taxon>Eukaryota</taxon>
        <taxon>Viridiplantae</taxon>
        <taxon>Streptophyta</taxon>
        <taxon>Embryophyta</taxon>
        <taxon>Tracheophyta</taxon>
        <taxon>Spermatophyta</taxon>
        <taxon>Magnoliopsida</taxon>
        <taxon>Liliopsida</taxon>
        <taxon>Poales</taxon>
        <taxon>Poaceae</taxon>
        <taxon>PACMAD clade</taxon>
        <taxon>Panicoideae</taxon>
        <taxon>Panicodae</taxon>
        <taxon>Paniceae</taxon>
        <taxon>Melinidinae</taxon>
        <taxon>Urochloa</taxon>
    </lineage>
</organism>
<accession>A0ABC9F0T2</accession>
<evidence type="ECO:0000256" key="2">
    <source>
        <dbReference type="ARBA" id="ARBA00010271"/>
    </source>
</evidence>
<feature type="compositionally biased region" description="Low complexity" evidence="6">
    <location>
        <begin position="116"/>
        <end position="125"/>
    </location>
</feature>
<proteinExistence type="inferred from homology"/>
<dbReference type="GO" id="GO:0000139">
    <property type="term" value="C:Golgi membrane"/>
    <property type="evidence" value="ECO:0007669"/>
    <property type="project" value="UniProtKB-SubCell"/>
</dbReference>
<sequence length="573" mass="62861">MRATISSAASCLPCLHGGHGRAAYAAAACLVAVTFLALAAMDPRTQASWFLQSSSSSSSVSSLSSLQPSGGGGGGAEHLLVTSSSYFSDGGTGGRRRKSRGKDVHEEVQVGHGDDLLLSLINSSSGHGAPPPQLSVTPPAAAPEPKPALAAALSPAPAPATESSDEAIRATPQVQSRRDVKLERLELGLAKARSAIMEAIQNKDKRPPLADKDYVPMGPIYRNAYAFHRSYLEMEKLFKVYVYEEGEPPVFHDGPCRSIYSTEGRFIYSMEMETRMRTRDPDLAHAFFLPFSVVKMVKMIYEPNSHDMGPLKRTVSDYVGVLSSKYPYWNRSLGADHFMLSCHDWGPYVSSANGHLFGNSIRVLCNANTSEGFNPSKDVSLPEINLRSDAVDRQIGGPSPSRRPILAFFAGGNHGPVRPSLLAHWKGKGLPDVQVSEYLPRGVSYTEMMRRSRFCLCPGGYEVASPRLAESIYLGCVPVVVDDGEYALPFADVLDWGKFAVRMRAEDVPRMRELLEAVSPRQYIRMQRRVRAVRRHFMVHGGKPRRYDAFHMILHSVWLRRLNVRIAAAAAQG</sequence>
<keyword evidence="3" id="KW-0808">Transferase</keyword>
<keyword evidence="4" id="KW-0812">Transmembrane</keyword>
<gene>
    <name evidence="8" type="ORF">URODEC1_LOCUS100575</name>
</gene>
<dbReference type="EMBL" id="OZ075115">
    <property type="protein sequence ID" value="CAL5066677.1"/>
    <property type="molecule type" value="Genomic_DNA"/>
</dbReference>
<dbReference type="PANTHER" id="PTHR11062:SF207">
    <property type="entry name" value="OS07G0188700 PROTEIN"/>
    <property type="match status" value="1"/>
</dbReference>
<dbReference type="Pfam" id="PF03016">
    <property type="entry name" value="Exostosin_GT47"/>
    <property type="match status" value="1"/>
</dbReference>
<keyword evidence="4" id="KW-0735">Signal-anchor</keyword>
<evidence type="ECO:0000313" key="8">
    <source>
        <dbReference type="EMBL" id="CAL5066677.1"/>
    </source>
</evidence>
<evidence type="ECO:0000256" key="3">
    <source>
        <dbReference type="ARBA" id="ARBA00022676"/>
    </source>
</evidence>
<feature type="domain" description="Exostosin GT47" evidence="7">
    <location>
        <begin position="235"/>
        <end position="517"/>
    </location>
</feature>